<protein>
    <recommendedName>
        <fullName evidence="3">THAP-type domain-containing protein</fullName>
    </recommendedName>
</protein>
<evidence type="ECO:0008006" key="3">
    <source>
        <dbReference type="Google" id="ProtNLM"/>
    </source>
</evidence>
<organism evidence="1 2">
    <name type="scientific">Popillia japonica</name>
    <name type="common">Japanese beetle</name>
    <dbReference type="NCBI Taxonomy" id="7064"/>
    <lineage>
        <taxon>Eukaryota</taxon>
        <taxon>Metazoa</taxon>
        <taxon>Ecdysozoa</taxon>
        <taxon>Arthropoda</taxon>
        <taxon>Hexapoda</taxon>
        <taxon>Insecta</taxon>
        <taxon>Pterygota</taxon>
        <taxon>Neoptera</taxon>
        <taxon>Endopterygota</taxon>
        <taxon>Coleoptera</taxon>
        <taxon>Polyphaga</taxon>
        <taxon>Scarabaeiformia</taxon>
        <taxon>Scarabaeidae</taxon>
        <taxon>Rutelinae</taxon>
        <taxon>Popillia</taxon>
    </lineage>
</organism>
<dbReference type="Proteomes" id="UP001458880">
    <property type="component" value="Unassembled WGS sequence"/>
</dbReference>
<sequence>MDYVRKTYRICDMHFSDDAKFESHHNRNCLKVDCVPSQYLPRLDESIQGTEEVNNLPATSTQGLDSVEGSAKLIILLASPIPGPSNLEVPAEKIKISKRKNLTKGHLLRQINVTRKRVLSTRSRALYEIASKLRKTNKRLQMQCAKNKARLQAAIDFAESGAI</sequence>
<evidence type="ECO:0000313" key="2">
    <source>
        <dbReference type="Proteomes" id="UP001458880"/>
    </source>
</evidence>
<name>A0AAW1LR12_POPJA</name>
<proteinExistence type="predicted"/>
<accession>A0AAW1LR12</accession>
<comment type="caution">
    <text evidence="1">The sequence shown here is derived from an EMBL/GenBank/DDBJ whole genome shotgun (WGS) entry which is preliminary data.</text>
</comment>
<dbReference type="AlphaFoldDB" id="A0AAW1LR12"/>
<keyword evidence="2" id="KW-1185">Reference proteome</keyword>
<evidence type="ECO:0000313" key="1">
    <source>
        <dbReference type="EMBL" id="KAK9736454.1"/>
    </source>
</evidence>
<dbReference type="EMBL" id="JASPKY010000113">
    <property type="protein sequence ID" value="KAK9736454.1"/>
    <property type="molecule type" value="Genomic_DNA"/>
</dbReference>
<gene>
    <name evidence="1" type="ORF">QE152_g12479</name>
</gene>
<reference evidence="1 2" key="1">
    <citation type="journal article" date="2024" name="BMC Genomics">
        <title>De novo assembly and annotation of Popillia japonica's genome with initial clues to its potential as an invasive pest.</title>
        <authorList>
            <person name="Cucini C."/>
            <person name="Boschi S."/>
            <person name="Funari R."/>
            <person name="Cardaioli E."/>
            <person name="Iannotti N."/>
            <person name="Marturano G."/>
            <person name="Paoli F."/>
            <person name="Bruttini M."/>
            <person name="Carapelli A."/>
            <person name="Frati F."/>
            <person name="Nardi F."/>
        </authorList>
    </citation>
    <scope>NUCLEOTIDE SEQUENCE [LARGE SCALE GENOMIC DNA]</scope>
    <source>
        <strain evidence="1">DMR45628</strain>
    </source>
</reference>